<proteinExistence type="predicted"/>
<evidence type="ECO:0000313" key="1">
    <source>
        <dbReference type="EMBL" id="KAF6440892.1"/>
    </source>
</evidence>
<comment type="caution">
    <text evidence="1">The sequence shown here is derived from an EMBL/GenBank/DDBJ whole genome shotgun (WGS) entry which is preliminary data.</text>
</comment>
<dbReference type="Proteomes" id="UP000593571">
    <property type="component" value="Unassembled WGS sequence"/>
</dbReference>
<keyword evidence="2" id="KW-1185">Reference proteome</keyword>
<gene>
    <name evidence="1" type="ORF">HJG63_007255</name>
</gene>
<name>A0A7J8F0U5_ROUAE</name>
<dbReference type="EMBL" id="JACASE010000008">
    <property type="protein sequence ID" value="KAF6440892.1"/>
    <property type="molecule type" value="Genomic_DNA"/>
</dbReference>
<dbReference type="AlphaFoldDB" id="A0A7J8F0U5"/>
<accession>A0A7J8F0U5</accession>
<reference evidence="1 2" key="1">
    <citation type="journal article" date="2020" name="Nature">
        <title>Six reference-quality genomes reveal evolution of bat adaptations.</title>
        <authorList>
            <person name="Jebb D."/>
            <person name="Huang Z."/>
            <person name="Pippel M."/>
            <person name="Hughes G.M."/>
            <person name="Lavrichenko K."/>
            <person name="Devanna P."/>
            <person name="Winkler S."/>
            <person name="Jermiin L.S."/>
            <person name="Skirmuntt E.C."/>
            <person name="Katzourakis A."/>
            <person name="Burkitt-Gray L."/>
            <person name="Ray D.A."/>
            <person name="Sullivan K.A.M."/>
            <person name="Roscito J.G."/>
            <person name="Kirilenko B.M."/>
            <person name="Davalos L.M."/>
            <person name="Corthals A.P."/>
            <person name="Power M.L."/>
            <person name="Jones G."/>
            <person name="Ransome R.D."/>
            <person name="Dechmann D.K.N."/>
            <person name="Locatelli A.G."/>
            <person name="Puechmaille S.J."/>
            <person name="Fedrigo O."/>
            <person name="Jarvis E.D."/>
            <person name="Hiller M."/>
            <person name="Vernes S.C."/>
            <person name="Myers E.W."/>
            <person name="Teeling E.C."/>
        </authorList>
    </citation>
    <scope>NUCLEOTIDE SEQUENCE [LARGE SCALE GENOMIC DNA]</scope>
    <source>
        <strain evidence="1">MRouAeg1</strain>
        <tissue evidence="1">Muscle</tissue>
    </source>
</reference>
<protein>
    <submittedName>
        <fullName evidence="1">Kinesin family member 22</fullName>
    </submittedName>
</protein>
<evidence type="ECO:0000313" key="2">
    <source>
        <dbReference type="Proteomes" id="UP000593571"/>
    </source>
</evidence>
<sequence>MAPSVRLPPPLSLLSCQVEDLERVKVMSGKQLESFLKANILGLAAAGQHCGAS</sequence>
<organism evidence="1 2">
    <name type="scientific">Rousettus aegyptiacus</name>
    <name type="common">Egyptian fruit bat</name>
    <name type="synonym">Pteropus aegyptiacus</name>
    <dbReference type="NCBI Taxonomy" id="9407"/>
    <lineage>
        <taxon>Eukaryota</taxon>
        <taxon>Metazoa</taxon>
        <taxon>Chordata</taxon>
        <taxon>Craniata</taxon>
        <taxon>Vertebrata</taxon>
        <taxon>Euteleostomi</taxon>
        <taxon>Mammalia</taxon>
        <taxon>Eutheria</taxon>
        <taxon>Laurasiatheria</taxon>
        <taxon>Chiroptera</taxon>
        <taxon>Yinpterochiroptera</taxon>
        <taxon>Pteropodoidea</taxon>
        <taxon>Pteropodidae</taxon>
        <taxon>Rousettinae</taxon>
        <taxon>Rousettus</taxon>
    </lineage>
</organism>
<dbReference type="Gene3D" id="1.10.150.280">
    <property type="entry name" value="AF1531-like domain"/>
    <property type="match status" value="1"/>
</dbReference>